<comment type="caution">
    <text evidence="8">The sequence shown here is derived from an EMBL/GenBank/DDBJ whole genome shotgun (WGS) entry which is preliminary data.</text>
</comment>
<dbReference type="PROSITE" id="PS51294">
    <property type="entry name" value="HTH_MYB"/>
    <property type="match status" value="2"/>
</dbReference>
<protein>
    <recommendedName>
        <fullName evidence="10">Myb-like DNA-binding domain containing protein</fullName>
    </recommendedName>
</protein>
<dbReference type="CDD" id="cd00167">
    <property type="entry name" value="SANT"/>
    <property type="match status" value="2"/>
</dbReference>
<evidence type="ECO:0000313" key="9">
    <source>
        <dbReference type="Proteomes" id="UP001470230"/>
    </source>
</evidence>
<evidence type="ECO:0000256" key="3">
    <source>
        <dbReference type="ARBA" id="ARBA00023163"/>
    </source>
</evidence>
<evidence type="ECO:0000256" key="1">
    <source>
        <dbReference type="ARBA" id="ARBA00023015"/>
    </source>
</evidence>
<dbReference type="InterPro" id="IPR001005">
    <property type="entry name" value="SANT/Myb"/>
</dbReference>
<accession>A0ABR2JZE5</accession>
<reference evidence="8 9" key="1">
    <citation type="submission" date="2024-04" db="EMBL/GenBank/DDBJ databases">
        <title>Tritrichomonas musculus Genome.</title>
        <authorList>
            <person name="Alves-Ferreira E."/>
            <person name="Grigg M."/>
            <person name="Lorenzi H."/>
            <person name="Galac M."/>
        </authorList>
    </citation>
    <scope>NUCLEOTIDE SEQUENCE [LARGE SCALE GENOMIC DNA]</scope>
    <source>
        <strain evidence="8 9">EAF2021</strain>
    </source>
</reference>
<dbReference type="Pfam" id="PF00249">
    <property type="entry name" value="Myb_DNA-binding"/>
    <property type="match status" value="2"/>
</dbReference>
<dbReference type="PROSITE" id="PS50090">
    <property type="entry name" value="MYB_LIKE"/>
    <property type="match status" value="2"/>
</dbReference>
<evidence type="ECO:0000256" key="2">
    <source>
        <dbReference type="ARBA" id="ARBA00023125"/>
    </source>
</evidence>
<feature type="domain" description="Myb-like" evidence="6">
    <location>
        <begin position="62"/>
        <end position="112"/>
    </location>
</feature>
<gene>
    <name evidence="8" type="ORF">M9Y10_043330</name>
</gene>
<evidence type="ECO:0000256" key="4">
    <source>
        <dbReference type="ARBA" id="ARBA00023242"/>
    </source>
</evidence>
<feature type="region of interest" description="Disordered" evidence="5">
    <location>
        <begin position="113"/>
        <end position="165"/>
    </location>
</feature>
<dbReference type="InterPro" id="IPR051575">
    <property type="entry name" value="Myb-like_DNA-bd"/>
</dbReference>
<dbReference type="PANTHER" id="PTHR46621">
    <property type="entry name" value="SNRNA-ACTIVATING PROTEIN COMPLEX SUBUNIT 4"/>
    <property type="match status" value="1"/>
</dbReference>
<evidence type="ECO:0000259" key="6">
    <source>
        <dbReference type="PROSITE" id="PS50090"/>
    </source>
</evidence>
<proteinExistence type="predicted"/>
<dbReference type="InterPro" id="IPR017930">
    <property type="entry name" value="Myb_dom"/>
</dbReference>
<feature type="domain" description="HTH myb-type" evidence="7">
    <location>
        <begin position="68"/>
        <end position="116"/>
    </location>
</feature>
<evidence type="ECO:0000313" key="8">
    <source>
        <dbReference type="EMBL" id="KAK8884224.1"/>
    </source>
</evidence>
<keyword evidence="4" id="KW-0539">Nucleus</keyword>
<keyword evidence="9" id="KW-1185">Reference proteome</keyword>
<name>A0ABR2JZE5_9EUKA</name>
<keyword evidence="1" id="KW-0805">Transcription regulation</keyword>
<feature type="domain" description="HTH myb-type" evidence="7">
    <location>
        <begin position="15"/>
        <end position="65"/>
    </location>
</feature>
<dbReference type="EMBL" id="JAPFFF010000008">
    <property type="protein sequence ID" value="KAK8884224.1"/>
    <property type="molecule type" value="Genomic_DNA"/>
</dbReference>
<evidence type="ECO:0008006" key="10">
    <source>
        <dbReference type="Google" id="ProtNLM"/>
    </source>
</evidence>
<evidence type="ECO:0000256" key="5">
    <source>
        <dbReference type="SAM" id="MobiDB-lite"/>
    </source>
</evidence>
<dbReference type="SUPFAM" id="SSF46689">
    <property type="entry name" value="Homeodomain-like"/>
    <property type="match status" value="1"/>
</dbReference>
<evidence type="ECO:0000259" key="7">
    <source>
        <dbReference type="PROSITE" id="PS51294"/>
    </source>
</evidence>
<dbReference type="Gene3D" id="1.10.10.60">
    <property type="entry name" value="Homeodomain-like"/>
    <property type="match status" value="2"/>
</dbReference>
<dbReference type="Proteomes" id="UP001470230">
    <property type="component" value="Unassembled WGS sequence"/>
</dbReference>
<dbReference type="PANTHER" id="PTHR46621:SF1">
    <property type="entry name" value="SNRNA-ACTIVATING PROTEIN COMPLEX SUBUNIT 4"/>
    <property type="match status" value="1"/>
</dbReference>
<sequence>MSYYILSKCCSKNIRHSFTDKEDEQLKKLVIEYGEHDWKTIAENLGTRTPRQCRERYRNYLMPGIVNGPWTVEDDMLLYQKYLEIGPHWTIISQFFPSRSEINIKNRWAALSNKRNNKNHKQNTSTTDTDLSSSSSLLPQIDSSDQQTTCSQEQEKNSTFDDNKTLSVQKFTENENNQANDEMINAENDKFNETFESNTHKVCQINSSFVETLTPVSSSSVKTSSDEEEIEPNKKILKPDDSFFSSSKSTEDRKQEILFSMIEQDLFSFNFDPNTENVFQGSDFNLFFK</sequence>
<feature type="compositionally biased region" description="Low complexity" evidence="5">
    <location>
        <begin position="124"/>
        <end position="147"/>
    </location>
</feature>
<dbReference type="SMART" id="SM00717">
    <property type="entry name" value="SANT"/>
    <property type="match status" value="2"/>
</dbReference>
<organism evidence="8 9">
    <name type="scientific">Tritrichomonas musculus</name>
    <dbReference type="NCBI Taxonomy" id="1915356"/>
    <lineage>
        <taxon>Eukaryota</taxon>
        <taxon>Metamonada</taxon>
        <taxon>Parabasalia</taxon>
        <taxon>Tritrichomonadida</taxon>
        <taxon>Tritrichomonadidae</taxon>
        <taxon>Tritrichomonas</taxon>
    </lineage>
</organism>
<feature type="compositionally biased region" description="Basic and acidic residues" evidence="5">
    <location>
        <begin position="153"/>
        <end position="164"/>
    </location>
</feature>
<feature type="domain" description="Myb-like" evidence="6">
    <location>
        <begin position="15"/>
        <end position="61"/>
    </location>
</feature>
<dbReference type="InterPro" id="IPR009057">
    <property type="entry name" value="Homeodomain-like_sf"/>
</dbReference>
<keyword evidence="3" id="KW-0804">Transcription</keyword>
<keyword evidence="2" id="KW-0238">DNA-binding</keyword>